<proteinExistence type="predicted"/>
<evidence type="ECO:0000313" key="3">
    <source>
        <dbReference type="Proteomes" id="UP000784294"/>
    </source>
</evidence>
<organism evidence="2 3">
    <name type="scientific">Protopolystoma xenopodis</name>
    <dbReference type="NCBI Taxonomy" id="117903"/>
    <lineage>
        <taxon>Eukaryota</taxon>
        <taxon>Metazoa</taxon>
        <taxon>Spiralia</taxon>
        <taxon>Lophotrochozoa</taxon>
        <taxon>Platyhelminthes</taxon>
        <taxon>Monogenea</taxon>
        <taxon>Polyopisthocotylea</taxon>
        <taxon>Polystomatidea</taxon>
        <taxon>Polystomatidae</taxon>
        <taxon>Protopolystoma</taxon>
    </lineage>
</organism>
<dbReference type="EMBL" id="CAAALY010248213">
    <property type="protein sequence ID" value="VEL34703.1"/>
    <property type="molecule type" value="Genomic_DNA"/>
</dbReference>
<protein>
    <submittedName>
        <fullName evidence="2">Uncharacterized protein</fullName>
    </submittedName>
</protein>
<dbReference type="Proteomes" id="UP000784294">
    <property type="component" value="Unassembled WGS sequence"/>
</dbReference>
<name>A0A3S5AXK0_9PLAT</name>
<accession>A0A3S5AXK0</accession>
<reference evidence="2" key="1">
    <citation type="submission" date="2018-11" db="EMBL/GenBank/DDBJ databases">
        <authorList>
            <consortium name="Pathogen Informatics"/>
        </authorList>
    </citation>
    <scope>NUCLEOTIDE SEQUENCE</scope>
</reference>
<sequence length="105" mass="12039">MEMDTERSEIAENIAQTGHKINRQASYGENTKKWTILEAIDILEDINLMNMKMEGGRVSNNFAYCLSKCGENKDTIGQAKRRRLDQGSNINQSKRDRKEEEDEGV</sequence>
<keyword evidence="3" id="KW-1185">Reference proteome</keyword>
<evidence type="ECO:0000256" key="1">
    <source>
        <dbReference type="SAM" id="MobiDB-lite"/>
    </source>
</evidence>
<feature type="region of interest" description="Disordered" evidence="1">
    <location>
        <begin position="76"/>
        <end position="105"/>
    </location>
</feature>
<gene>
    <name evidence="2" type="ORF">PXEA_LOCUS28143</name>
</gene>
<evidence type="ECO:0000313" key="2">
    <source>
        <dbReference type="EMBL" id="VEL34703.1"/>
    </source>
</evidence>
<dbReference type="AlphaFoldDB" id="A0A3S5AXK0"/>
<comment type="caution">
    <text evidence="2">The sequence shown here is derived from an EMBL/GenBank/DDBJ whole genome shotgun (WGS) entry which is preliminary data.</text>
</comment>